<dbReference type="KEGG" id="csy:CENSYa_1583"/>
<feature type="transmembrane region" description="Helical" evidence="1">
    <location>
        <begin position="141"/>
        <end position="159"/>
    </location>
</feature>
<reference evidence="2 3" key="1">
    <citation type="journal article" date="2006" name="Proc. Natl. Acad. Sci. U.S.A.">
        <title>Genomic analysis of the uncultivated marine crenarchaeote Cenarchaeum symbiosum.</title>
        <authorList>
            <person name="Hallam S.J."/>
            <person name="Konstantinidis K.T."/>
            <person name="Putnam N."/>
            <person name="Schleper C."/>
            <person name="Watanabe Y."/>
            <person name="Sugahara J."/>
            <person name="Preston C."/>
            <person name="de la Torre J."/>
            <person name="Richardson P.M."/>
            <person name="DeLong E.F."/>
        </authorList>
    </citation>
    <scope>NUCLEOTIDE SEQUENCE [LARGE SCALE GENOMIC DNA]</scope>
    <source>
        <strain evidence="3">A</strain>
    </source>
</reference>
<name>A0RXY6_CENSY</name>
<evidence type="ECO:0000256" key="1">
    <source>
        <dbReference type="SAM" id="Phobius"/>
    </source>
</evidence>
<dbReference type="HOGENOM" id="CLU_134818_0_0_2"/>
<proteinExistence type="predicted"/>
<keyword evidence="1" id="KW-1133">Transmembrane helix</keyword>
<dbReference type="AlphaFoldDB" id="A0RXY6"/>
<keyword evidence="1" id="KW-0472">Membrane</keyword>
<sequence length="166" mass="16792">MRKAALMLTVVGGIMVAGIALSFFGSSIVVDSLVQATANIGGGDEMEVSARLDPGVSGEGFYVVQTMQFEEGMVRASVKDPSGAEVAGGMVGSDSHQEQFDLRGGGNYTLVIENGGGQSDVVGAIGHVPGEAIVAVGVTGSYLLIAGLVGMAGLAVYIVKSRNRPS</sequence>
<dbReference type="EMBL" id="DP000238">
    <property type="protein sequence ID" value="ABK78203.1"/>
    <property type="molecule type" value="Genomic_DNA"/>
</dbReference>
<gene>
    <name evidence="2" type="ordered locus">CENSYa_1583</name>
</gene>
<organism evidence="2 3">
    <name type="scientific">Cenarchaeum symbiosum (strain A)</name>
    <dbReference type="NCBI Taxonomy" id="414004"/>
    <lineage>
        <taxon>Archaea</taxon>
        <taxon>Nitrososphaerota</taxon>
        <taxon>Candidatus Cenarchaeales</taxon>
        <taxon>Candidatus Cenarchaeaceae</taxon>
        <taxon>Candidatus Cenarchaeum</taxon>
    </lineage>
</organism>
<dbReference type="STRING" id="414004.CENSYa_1583"/>
<keyword evidence="3" id="KW-1185">Reference proteome</keyword>
<evidence type="ECO:0000313" key="3">
    <source>
        <dbReference type="Proteomes" id="UP000000758"/>
    </source>
</evidence>
<keyword evidence="1" id="KW-0812">Transmembrane</keyword>
<protein>
    <submittedName>
        <fullName evidence="2">Uncharacterized protein</fullName>
    </submittedName>
</protein>
<accession>A0RXY6</accession>
<dbReference type="Proteomes" id="UP000000758">
    <property type="component" value="Chromosome"/>
</dbReference>
<dbReference type="EnsemblBacteria" id="ABK78203">
    <property type="protein sequence ID" value="ABK78203"/>
    <property type="gene ID" value="CENSYa_1583"/>
</dbReference>
<evidence type="ECO:0000313" key="2">
    <source>
        <dbReference type="EMBL" id="ABK78203.1"/>
    </source>
</evidence>